<evidence type="ECO:0000256" key="2">
    <source>
        <dbReference type="ARBA" id="ARBA00014076"/>
    </source>
</evidence>
<dbReference type="InterPro" id="IPR039717">
    <property type="entry name" value="Hgh1"/>
</dbReference>
<proteinExistence type="inferred from homology"/>
<evidence type="ECO:0000256" key="1">
    <source>
        <dbReference type="ARBA" id="ARBA00006712"/>
    </source>
</evidence>
<dbReference type="InterPro" id="IPR011989">
    <property type="entry name" value="ARM-like"/>
</dbReference>
<evidence type="ECO:0000256" key="3">
    <source>
        <dbReference type="SAM" id="MobiDB-lite"/>
    </source>
</evidence>
<feature type="region of interest" description="Disordered" evidence="3">
    <location>
        <begin position="351"/>
        <end position="380"/>
    </location>
</feature>
<dbReference type="SUPFAM" id="SSF48371">
    <property type="entry name" value="ARM repeat"/>
    <property type="match status" value="1"/>
</dbReference>
<protein>
    <recommendedName>
        <fullName evidence="2">Protein HGH1 homolog</fullName>
    </recommendedName>
</protein>
<evidence type="ECO:0000313" key="6">
    <source>
        <dbReference type="EMBL" id="GBG86276.1"/>
    </source>
</evidence>
<evidence type="ECO:0000313" key="7">
    <source>
        <dbReference type="Proteomes" id="UP000265515"/>
    </source>
</evidence>
<dbReference type="Gramene" id="GBG86276">
    <property type="protein sequence ID" value="GBG86276"/>
    <property type="gene ID" value="CBR_g41270"/>
</dbReference>
<dbReference type="PANTHER" id="PTHR13387:SF9">
    <property type="entry name" value="PROTEIN HGH1 HOMOLOG"/>
    <property type="match status" value="1"/>
</dbReference>
<evidence type="ECO:0000259" key="4">
    <source>
        <dbReference type="Pfam" id="PF04063"/>
    </source>
</evidence>
<dbReference type="STRING" id="69332.A0A388LVC1"/>
<comment type="similarity">
    <text evidence="1">Belongs to the HGH1 family.</text>
</comment>
<evidence type="ECO:0000259" key="5">
    <source>
        <dbReference type="Pfam" id="PF04064"/>
    </source>
</evidence>
<comment type="caution">
    <text evidence="6">The sequence shown here is derived from an EMBL/GenBank/DDBJ whole genome shotgun (WGS) entry which is preliminary data.</text>
</comment>
<reference evidence="6 7" key="1">
    <citation type="journal article" date="2018" name="Cell">
        <title>The Chara Genome: Secondary Complexity and Implications for Plant Terrestrialization.</title>
        <authorList>
            <person name="Nishiyama T."/>
            <person name="Sakayama H."/>
            <person name="Vries J.D."/>
            <person name="Buschmann H."/>
            <person name="Saint-Marcoux D."/>
            <person name="Ullrich K.K."/>
            <person name="Haas F.B."/>
            <person name="Vanderstraeten L."/>
            <person name="Becker D."/>
            <person name="Lang D."/>
            <person name="Vosolsobe S."/>
            <person name="Rombauts S."/>
            <person name="Wilhelmsson P.K.I."/>
            <person name="Janitza P."/>
            <person name="Kern R."/>
            <person name="Heyl A."/>
            <person name="Rumpler F."/>
            <person name="Villalobos L.I.A.C."/>
            <person name="Clay J.M."/>
            <person name="Skokan R."/>
            <person name="Toyoda A."/>
            <person name="Suzuki Y."/>
            <person name="Kagoshima H."/>
            <person name="Schijlen E."/>
            <person name="Tajeshwar N."/>
            <person name="Catarino B."/>
            <person name="Hetherington A.J."/>
            <person name="Saltykova A."/>
            <person name="Bonnot C."/>
            <person name="Breuninger H."/>
            <person name="Symeonidi A."/>
            <person name="Radhakrishnan G.V."/>
            <person name="Van Nieuwerburgh F."/>
            <person name="Deforce D."/>
            <person name="Chang C."/>
            <person name="Karol K.G."/>
            <person name="Hedrich R."/>
            <person name="Ulvskov P."/>
            <person name="Glockner G."/>
            <person name="Delwiche C.F."/>
            <person name="Petrasek J."/>
            <person name="Van de Peer Y."/>
            <person name="Friml J."/>
            <person name="Beilby M."/>
            <person name="Dolan L."/>
            <person name="Kohara Y."/>
            <person name="Sugano S."/>
            <person name="Fujiyama A."/>
            <person name="Delaux P.-M."/>
            <person name="Quint M."/>
            <person name="TheiBen G."/>
            <person name="Hagemann M."/>
            <person name="Harholt J."/>
            <person name="Dunand C."/>
            <person name="Zachgo S."/>
            <person name="Langdale J."/>
            <person name="Maumus F."/>
            <person name="Straeten D.V.D."/>
            <person name="Gould S.B."/>
            <person name="Rensing S.A."/>
        </authorList>
    </citation>
    <scope>NUCLEOTIDE SEQUENCE [LARGE SCALE GENOMIC DNA]</scope>
    <source>
        <strain evidence="6 7">S276</strain>
    </source>
</reference>
<dbReference type="OMA" id="MCILLTN"/>
<feature type="domain" description="Protein HGH1 N-terminal" evidence="4">
    <location>
        <begin position="106"/>
        <end position="297"/>
    </location>
</feature>
<organism evidence="6 7">
    <name type="scientific">Chara braunii</name>
    <name type="common">Braun's stonewort</name>
    <dbReference type="NCBI Taxonomy" id="69332"/>
    <lineage>
        <taxon>Eukaryota</taxon>
        <taxon>Viridiplantae</taxon>
        <taxon>Streptophyta</taxon>
        <taxon>Charophyceae</taxon>
        <taxon>Charales</taxon>
        <taxon>Characeae</taxon>
        <taxon>Chara</taxon>
    </lineage>
</organism>
<dbReference type="Pfam" id="PF04064">
    <property type="entry name" value="DUF384"/>
    <property type="match status" value="1"/>
</dbReference>
<dbReference type="InterPro" id="IPR016024">
    <property type="entry name" value="ARM-type_fold"/>
</dbReference>
<name>A0A388LVC1_CHABU</name>
<keyword evidence="7" id="KW-1185">Reference proteome</keyword>
<dbReference type="InterPro" id="IPR007205">
    <property type="entry name" value="Protein_HGH1_N"/>
</dbReference>
<dbReference type="Proteomes" id="UP000265515">
    <property type="component" value="Unassembled WGS sequence"/>
</dbReference>
<dbReference type="PANTHER" id="PTHR13387">
    <property type="entry name" value="PROTEIN HGH1 HOMOLOG"/>
    <property type="match status" value="1"/>
</dbReference>
<accession>A0A388LVC1</accession>
<gene>
    <name evidence="6" type="ORF">CBR_g41270</name>
</gene>
<dbReference type="OrthoDB" id="338814at2759"/>
<dbReference type="AlphaFoldDB" id="A0A388LVC1"/>
<dbReference type="InterPro" id="IPR007206">
    <property type="entry name" value="Protein_HGH1_C"/>
</dbReference>
<sequence>MATTELEELVEFVSAANIEVRKMAVSIVQGLTGSEEGLRKLGYVAGDLIPSLLRRLYDEAAIAELAASTLVNLSQNPRLAGRMVKLGAIDKAMELIAQAEFPRRGHLVLLLTNLTQSEDGAAQLLQIDQPKLEGLHLCRLVELFVSTSSSPSSSAENGRGAADVDAWDHATWVLVNVTRLEKGRRLVLERRESLLKPLLQRIWPPPSSSPSLPSSLFSSSCSFSVRRQGIARVIRNCCFEVERQLDAILDLWEWLLPVLLVPLAGCKGYSEEEVSKMPAAVGAALKLAQVKEKDVEVQVAAAESLLLIGTQQGGRKALWAANVPVILQRGYEEEEDPQVLEALEKLGTLFVAGNGDGGGEEEDRGEEEGGCIPPFPSSPH</sequence>
<dbReference type="EMBL" id="BFEA01000556">
    <property type="protein sequence ID" value="GBG86276.1"/>
    <property type="molecule type" value="Genomic_DNA"/>
</dbReference>
<dbReference type="Gene3D" id="1.25.10.10">
    <property type="entry name" value="Leucine-rich Repeat Variant"/>
    <property type="match status" value="1"/>
</dbReference>
<feature type="domain" description="Protein HGH1 C-terminal" evidence="5">
    <location>
        <begin position="304"/>
        <end position="350"/>
    </location>
</feature>
<feature type="compositionally biased region" description="Acidic residues" evidence="3">
    <location>
        <begin position="358"/>
        <end position="369"/>
    </location>
</feature>
<dbReference type="Pfam" id="PF04063">
    <property type="entry name" value="DUF383"/>
    <property type="match status" value="1"/>
</dbReference>